<reference evidence="3" key="2">
    <citation type="submission" date="2020-11" db="EMBL/GenBank/DDBJ databases">
        <authorList>
            <consortium name="DOE Joint Genome Institute"/>
            <person name="Kuo A."/>
            <person name="Miyauchi S."/>
            <person name="Kiss E."/>
            <person name="Drula E."/>
            <person name="Kohler A."/>
            <person name="Sanchez-Garcia M."/>
            <person name="Andreopoulos B."/>
            <person name="Barry K.W."/>
            <person name="Bonito G."/>
            <person name="Buee M."/>
            <person name="Carver A."/>
            <person name="Chen C."/>
            <person name="Cichocki N."/>
            <person name="Clum A."/>
            <person name="Culley D."/>
            <person name="Crous P.W."/>
            <person name="Fauchery L."/>
            <person name="Girlanda M."/>
            <person name="Hayes R."/>
            <person name="Keri Z."/>
            <person name="Labutti K."/>
            <person name="Lipzen A."/>
            <person name="Lombard V."/>
            <person name="Magnuson J."/>
            <person name="Maillard F."/>
            <person name="Morin E."/>
            <person name="Murat C."/>
            <person name="Nolan M."/>
            <person name="Ohm R."/>
            <person name="Pangilinan J."/>
            <person name="Pereira M."/>
            <person name="Perotto S."/>
            <person name="Peter M."/>
            <person name="Riley R."/>
            <person name="Sitrit Y."/>
            <person name="Stielow B."/>
            <person name="Szollosi G."/>
            <person name="Zifcakova L."/>
            <person name="Stursova M."/>
            <person name="Spatafora J.W."/>
            <person name="Tedersoo L."/>
            <person name="Vaario L.-M."/>
            <person name="Yamada A."/>
            <person name="Yan M."/>
            <person name="Wang P."/>
            <person name="Xu J."/>
            <person name="Bruns T."/>
            <person name="Baldrian P."/>
            <person name="Vilgalys R."/>
            <person name="Henrissat B."/>
            <person name="Grigoriev I.V."/>
            <person name="Hibbett D."/>
            <person name="Nagy L.G."/>
            <person name="Martin F.M."/>
        </authorList>
    </citation>
    <scope>NUCLEOTIDE SEQUENCE</scope>
    <source>
        <strain evidence="3">UH-Tt-Lm1</strain>
    </source>
</reference>
<name>A0A9P6H6J5_9AGAM</name>
<feature type="compositionally biased region" description="Low complexity" evidence="2">
    <location>
        <begin position="132"/>
        <end position="143"/>
    </location>
</feature>
<dbReference type="Proteomes" id="UP000736335">
    <property type="component" value="Unassembled WGS sequence"/>
</dbReference>
<feature type="compositionally biased region" description="Low complexity" evidence="2">
    <location>
        <begin position="259"/>
        <end position="275"/>
    </location>
</feature>
<feature type="coiled-coil region" evidence="1">
    <location>
        <begin position="425"/>
        <end position="459"/>
    </location>
</feature>
<organism evidence="3 4">
    <name type="scientific">Thelephora terrestris</name>
    <dbReference type="NCBI Taxonomy" id="56493"/>
    <lineage>
        <taxon>Eukaryota</taxon>
        <taxon>Fungi</taxon>
        <taxon>Dikarya</taxon>
        <taxon>Basidiomycota</taxon>
        <taxon>Agaricomycotina</taxon>
        <taxon>Agaricomycetes</taxon>
        <taxon>Thelephorales</taxon>
        <taxon>Thelephoraceae</taxon>
        <taxon>Thelephora</taxon>
    </lineage>
</organism>
<dbReference type="AlphaFoldDB" id="A0A9P6H6J5"/>
<evidence type="ECO:0000313" key="4">
    <source>
        <dbReference type="Proteomes" id="UP000736335"/>
    </source>
</evidence>
<protein>
    <submittedName>
        <fullName evidence="3">Uncharacterized protein</fullName>
    </submittedName>
</protein>
<accession>A0A9P6H6J5</accession>
<feature type="coiled-coil region" evidence="1">
    <location>
        <begin position="287"/>
        <end position="378"/>
    </location>
</feature>
<feature type="compositionally biased region" description="Polar residues" evidence="2">
    <location>
        <begin position="161"/>
        <end position="171"/>
    </location>
</feature>
<dbReference type="Gene3D" id="1.10.287.1490">
    <property type="match status" value="1"/>
</dbReference>
<proteinExistence type="predicted"/>
<evidence type="ECO:0000256" key="2">
    <source>
        <dbReference type="SAM" id="MobiDB-lite"/>
    </source>
</evidence>
<evidence type="ECO:0000256" key="1">
    <source>
        <dbReference type="SAM" id="Coils"/>
    </source>
</evidence>
<dbReference type="OrthoDB" id="10450325at2759"/>
<dbReference type="EMBL" id="WIUZ02000016">
    <property type="protein sequence ID" value="KAF9780563.1"/>
    <property type="molecule type" value="Genomic_DNA"/>
</dbReference>
<sequence>MARDTHRVPYKDLNIDGQVVSTLHGRPRKSTHINTIRAERRVHNGETTKRYITISRNCVHEMRDTGNIIPLKKGHMKLSPQARKAMNLVLSDPSITGKKLTRHVNKLAGVLRTRMITRDRSVLEVVATVTGSTSPLSSRSSHSQHWNQNASQEVTADLPTVGNSQPQSAQSLPEAANDEPEAITVEVPRVSEARVAGNPGPSRQQPVHRTTTLHGTEIAYGLVTPGVTPAKAPGNHMICNAGEQDVGMDDAVADHHDSSSVFSPGPGPSPSFDSPTPRAGQSQPGVVNTLEDRISALMQENATLLRKEEYVLRTLSRNGQGTISNIEAVADRAVRQRDELRAENQELKAVITRLESGITGLQGEIARIQGKLERAKGDRIEIAQSRRRWIARMWALAGRLPGELRKKDAEIDNIREKLVGMHARLAQEQSTLREVQGQLDEERKNRAGVETELKVAKTAHAQEIRERDLAGRSLKDQLKHVVLGLESGAISI</sequence>
<gene>
    <name evidence="3" type="ORF">BJ322DRAFT_300266</name>
</gene>
<comment type="caution">
    <text evidence="3">The sequence shown here is derived from an EMBL/GenBank/DDBJ whole genome shotgun (WGS) entry which is preliminary data.</text>
</comment>
<feature type="compositionally biased region" description="Polar residues" evidence="2">
    <location>
        <begin position="144"/>
        <end position="154"/>
    </location>
</feature>
<feature type="region of interest" description="Disordered" evidence="2">
    <location>
        <begin position="254"/>
        <end position="284"/>
    </location>
</feature>
<evidence type="ECO:0000313" key="3">
    <source>
        <dbReference type="EMBL" id="KAF9780563.1"/>
    </source>
</evidence>
<feature type="region of interest" description="Disordered" evidence="2">
    <location>
        <begin position="131"/>
        <end position="179"/>
    </location>
</feature>
<keyword evidence="1" id="KW-0175">Coiled coil</keyword>
<keyword evidence="4" id="KW-1185">Reference proteome</keyword>
<reference evidence="3" key="1">
    <citation type="journal article" date="2020" name="Nat. Commun.">
        <title>Large-scale genome sequencing of mycorrhizal fungi provides insights into the early evolution of symbiotic traits.</title>
        <authorList>
            <person name="Miyauchi S."/>
            <person name="Kiss E."/>
            <person name="Kuo A."/>
            <person name="Drula E."/>
            <person name="Kohler A."/>
            <person name="Sanchez-Garcia M."/>
            <person name="Morin E."/>
            <person name="Andreopoulos B."/>
            <person name="Barry K.W."/>
            <person name="Bonito G."/>
            <person name="Buee M."/>
            <person name="Carver A."/>
            <person name="Chen C."/>
            <person name="Cichocki N."/>
            <person name="Clum A."/>
            <person name="Culley D."/>
            <person name="Crous P.W."/>
            <person name="Fauchery L."/>
            <person name="Girlanda M."/>
            <person name="Hayes R.D."/>
            <person name="Keri Z."/>
            <person name="LaButti K."/>
            <person name="Lipzen A."/>
            <person name="Lombard V."/>
            <person name="Magnuson J."/>
            <person name="Maillard F."/>
            <person name="Murat C."/>
            <person name="Nolan M."/>
            <person name="Ohm R.A."/>
            <person name="Pangilinan J."/>
            <person name="Pereira M.F."/>
            <person name="Perotto S."/>
            <person name="Peter M."/>
            <person name="Pfister S."/>
            <person name="Riley R."/>
            <person name="Sitrit Y."/>
            <person name="Stielow J.B."/>
            <person name="Szollosi G."/>
            <person name="Zifcakova L."/>
            <person name="Stursova M."/>
            <person name="Spatafora J.W."/>
            <person name="Tedersoo L."/>
            <person name="Vaario L.M."/>
            <person name="Yamada A."/>
            <person name="Yan M."/>
            <person name="Wang P."/>
            <person name="Xu J."/>
            <person name="Bruns T."/>
            <person name="Baldrian P."/>
            <person name="Vilgalys R."/>
            <person name="Dunand C."/>
            <person name="Henrissat B."/>
            <person name="Grigoriev I.V."/>
            <person name="Hibbett D."/>
            <person name="Nagy L.G."/>
            <person name="Martin F.M."/>
        </authorList>
    </citation>
    <scope>NUCLEOTIDE SEQUENCE</scope>
    <source>
        <strain evidence="3">UH-Tt-Lm1</strain>
    </source>
</reference>